<accession>A0A4Y2J8I2</accession>
<proteinExistence type="predicted"/>
<name>A0A4Y2J8I2_ARAVE</name>
<dbReference type="OrthoDB" id="5987191at2759"/>
<dbReference type="AlphaFoldDB" id="A0A4Y2J8I2"/>
<gene>
    <name evidence="1" type="ORF">AVEN_143878_1</name>
</gene>
<dbReference type="Proteomes" id="UP000499080">
    <property type="component" value="Unassembled WGS sequence"/>
</dbReference>
<protein>
    <submittedName>
        <fullName evidence="1">Uncharacterized protein</fullName>
    </submittedName>
</protein>
<organism evidence="1 2">
    <name type="scientific">Araneus ventricosus</name>
    <name type="common">Orbweaver spider</name>
    <name type="synonym">Epeira ventricosa</name>
    <dbReference type="NCBI Taxonomy" id="182803"/>
    <lineage>
        <taxon>Eukaryota</taxon>
        <taxon>Metazoa</taxon>
        <taxon>Ecdysozoa</taxon>
        <taxon>Arthropoda</taxon>
        <taxon>Chelicerata</taxon>
        <taxon>Arachnida</taxon>
        <taxon>Araneae</taxon>
        <taxon>Araneomorphae</taxon>
        <taxon>Entelegynae</taxon>
        <taxon>Araneoidea</taxon>
        <taxon>Araneidae</taxon>
        <taxon>Araneus</taxon>
    </lineage>
</organism>
<evidence type="ECO:0000313" key="1">
    <source>
        <dbReference type="EMBL" id="GBM86234.1"/>
    </source>
</evidence>
<evidence type="ECO:0000313" key="2">
    <source>
        <dbReference type="Proteomes" id="UP000499080"/>
    </source>
</evidence>
<keyword evidence="2" id="KW-1185">Reference proteome</keyword>
<reference evidence="1 2" key="1">
    <citation type="journal article" date="2019" name="Sci. Rep.">
        <title>Orb-weaving spider Araneus ventricosus genome elucidates the spidroin gene catalogue.</title>
        <authorList>
            <person name="Kono N."/>
            <person name="Nakamura H."/>
            <person name="Ohtoshi R."/>
            <person name="Moran D.A.P."/>
            <person name="Shinohara A."/>
            <person name="Yoshida Y."/>
            <person name="Fujiwara M."/>
            <person name="Mori M."/>
            <person name="Tomita M."/>
            <person name="Arakawa K."/>
        </authorList>
    </citation>
    <scope>NUCLEOTIDE SEQUENCE [LARGE SCALE GENOMIC DNA]</scope>
</reference>
<sequence>MHLRFFFSGRLGNDDILVFNLTGVHPTEYVERVDFHLQSKSSYKHSSRLDQKKSQMEVDILDLSRPLRPKVETIPLARLQSGIWQTLDITDSIIACLEGEAEQHHLVGVSLRGPEITDVSEVVSQPFIVLFSEDDDHLNIEELGRDAAMPRKKREVRHPYLALFLRLI</sequence>
<comment type="caution">
    <text evidence="1">The sequence shown here is derived from an EMBL/GenBank/DDBJ whole genome shotgun (WGS) entry which is preliminary data.</text>
</comment>
<dbReference type="EMBL" id="BGPR01003295">
    <property type="protein sequence ID" value="GBM86234.1"/>
    <property type="molecule type" value="Genomic_DNA"/>
</dbReference>